<dbReference type="InterPro" id="IPR001296">
    <property type="entry name" value="Glyco_trans_1"/>
</dbReference>
<evidence type="ECO:0000313" key="2">
    <source>
        <dbReference type="EMBL" id="KDE65186.1"/>
    </source>
</evidence>
<protein>
    <submittedName>
        <fullName evidence="2">Glycosyltransferase family 1</fullName>
    </submittedName>
</protein>
<dbReference type="Pfam" id="PF00534">
    <property type="entry name" value="Glycos_transf_1"/>
    <property type="match status" value="1"/>
</dbReference>
<dbReference type="RefSeq" id="WP_035932479.1">
    <property type="nucleotide sequence ID" value="NZ_JAAC01000012.1"/>
</dbReference>
<dbReference type="EMBL" id="JAAC01000012">
    <property type="protein sequence ID" value="KDE65186.1"/>
    <property type="molecule type" value="Genomic_DNA"/>
</dbReference>
<feature type="domain" description="Glycosyl transferase family 1" evidence="1">
    <location>
        <begin position="179"/>
        <end position="316"/>
    </location>
</feature>
<proteinExistence type="predicted"/>
<dbReference type="SUPFAM" id="SSF53756">
    <property type="entry name" value="UDP-Glycosyltransferase/glycogen phosphorylase"/>
    <property type="match status" value="1"/>
</dbReference>
<reference evidence="2 3" key="1">
    <citation type="submission" date="2014-01" db="EMBL/GenBank/DDBJ databases">
        <title>Comparative genomics of Fusobacterium necrophorum wild isolates.</title>
        <authorList>
            <person name="Kittichotirat W."/>
            <person name="Bumgarner R.E."/>
            <person name="Lawrence P."/>
        </authorList>
    </citation>
    <scope>NUCLEOTIDE SEQUENCE [LARGE SCALE GENOMIC DNA]</scope>
    <source>
        <strain evidence="2 3">BL</strain>
    </source>
</reference>
<sequence>MKTILFIEGIYPINSRSQRIISTLGQEYSVRVVSWDRNNLKEKKEDCFIYSSTEGYGNKVKKLFGMYNYFKYVKEIFDLEKPEILFVSQWDMLIFGFFLKNRNVKLVYDNIDMPASTSIIIWNLLRFLEKILLKKCDIMIYASRFYAKNYIFFEKKTILLENLPLKSTYKLEDISNHSGKVRLAFVGTIRYYDILKKSMDVISKINNFEYHFYGTGQDEYRLKKYCEEMQYKNIFFHGKYNYIDIARIYNSIDILWAAYPNKDFNVKYAISNKFYESLIYEKPCFFSCNTKLGDYVDKNKIGFIIDPYNPKNFFETFNNPDDRIKKCILQIKNYKVNKKLFWEDEESILLINMKDN</sequence>
<dbReference type="AlphaFoldDB" id="A0AB73BYN8"/>
<gene>
    <name evidence="2" type="ORF">FUSO3_01415</name>
</gene>
<evidence type="ECO:0000313" key="3">
    <source>
        <dbReference type="Proteomes" id="UP000027473"/>
    </source>
</evidence>
<organism evidence="2 3">
    <name type="scientific">Fusobacterium necrophorum BL</name>
    <dbReference type="NCBI Taxonomy" id="1441732"/>
    <lineage>
        <taxon>Bacteria</taxon>
        <taxon>Fusobacteriati</taxon>
        <taxon>Fusobacteriota</taxon>
        <taxon>Fusobacteriia</taxon>
        <taxon>Fusobacteriales</taxon>
        <taxon>Fusobacteriaceae</taxon>
        <taxon>Fusobacterium</taxon>
    </lineage>
</organism>
<dbReference type="Proteomes" id="UP000027473">
    <property type="component" value="Unassembled WGS sequence"/>
</dbReference>
<evidence type="ECO:0000259" key="1">
    <source>
        <dbReference type="Pfam" id="PF00534"/>
    </source>
</evidence>
<accession>A0AB73BYN8</accession>
<comment type="caution">
    <text evidence="2">The sequence shown here is derived from an EMBL/GenBank/DDBJ whole genome shotgun (WGS) entry which is preliminary data.</text>
</comment>
<dbReference type="Gene3D" id="3.40.50.2000">
    <property type="entry name" value="Glycogen Phosphorylase B"/>
    <property type="match status" value="1"/>
</dbReference>
<dbReference type="GO" id="GO:0016757">
    <property type="term" value="F:glycosyltransferase activity"/>
    <property type="evidence" value="ECO:0007669"/>
    <property type="project" value="InterPro"/>
</dbReference>
<name>A0AB73BYN8_9FUSO</name>